<reference evidence="9 10" key="1">
    <citation type="submission" date="2020-08" db="EMBL/GenBank/DDBJ databases">
        <title>Sequencing the genomes of 1000 actinobacteria strains.</title>
        <authorList>
            <person name="Klenk H.-P."/>
        </authorList>
    </citation>
    <scope>NUCLEOTIDE SEQUENCE [LARGE SCALE GENOMIC DNA]</scope>
    <source>
        <strain evidence="9 10">DSM 43150</strain>
    </source>
</reference>
<feature type="transmembrane region" description="Helical" evidence="6">
    <location>
        <begin position="364"/>
        <end position="383"/>
    </location>
</feature>
<proteinExistence type="predicted"/>
<dbReference type="Proteomes" id="UP000590511">
    <property type="component" value="Unassembled WGS sequence"/>
</dbReference>
<dbReference type="Gene3D" id="1.20.1250.20">
    <property type="entry name" value="MFS general substrate transporter like domains"/>
    <property type="match status" value="1"/>
</dbReference>
<dbReference type="AlphaFoldDB" id="A0A7W7MI14"/>
<dbReference type="SUPFAM" id="SSF103473">
    <property type="entry name" value="MFS general substrate transporter"/>
    <property type="match status" value="1"/>
</dbReference>
<keyword evidence="5 6" id="KW-0472">Membrane</keyword>
<keyword evidence="4 6" id="KW-1133">Transmembrane helix</keyword>
<feature type="transmembrane region" description="Helical" evidence="6">
    <location>
        <begin position="239"/>
        <end position="261"/>
    </location>
</feature>
<organism evidence="9 10">
    <name type="scientific">Actinoplanes lobatus</name>
    <dbReference type="NCBI Taxonomy" id="113568"/>
    <lineage>
        <taxon>Bacteria</taxon>
        <taxon>Bacillati</taxon>
        <taxon>Actinomycetota</taxon>
        <taxon>Actinomycetes</taxon>
        <taxon>Micromonosporales</taxon>
        <taxon>Micromonosporaceae</taxon>
        <taxon>Actinoplanes</taxon>
    </lineage>
</organism>
<feature type="transmembrane region" description="Helical" evidence="6">
    <location>
        <begin position="176"/>
        <end position="201"/>
    </location>
</feature>
<feature type="transmembrane region" description="Helical" evidence="6">
    <location>
        <begin position="28"/>
        <end position="53"/>
    </location>
</feature>
<dbReference type="EMBL" id="BOMP01000170">
    <property type="protein sequence ID" value="GIE45687.1"/>
    <property type="molecule type" value="Genomic_DNA"/>
</dbReference>
<keyword evidence="11" id="KW-1185">Reference proteome</keyword>
<dbReference type="PANTHER" id="PTHR23513:SF6">
    <property type="entry name" value="MAJOR FACILITATOR SUPERFAMILY ASSOCIATED DOMAIN-CONTAINING PROTEIN"/>
    <property type="match status" value="1"/>
</dbReference>
<comment type="subcellular location">
    <subcellularLocation>
        <location evidence="1">Cell membrane</location>
        <topology evidence="1">Multi-pass membrane protein</topology>
    </subcellularLocation>
</comment>
<keyword evidence="2" id="KW-1003">Cell membrane</keyword>
<gene>
    <name evidence="8" type="ORF">Alo02nite_85850</name>
    <name evidence="9" type="ORF">BJ964_005200</name>
</gene>
<dbReference type="PANTHER" id="PTHR23513">
    <property type="entry name" value="INTEGRAL MEMBRANE EFFLUX PROTEIN-RELATED"/>
    <property type="match status" value="1"/>
</dbReference>
<evidence type="ECO:0000256" key="6">
    <source>
        <dbReference type="SAM" id="Phobius"/>
    </source>
</evidence>
<accession>A0A7W7MI14</accession>
<feature type="transmembrane region" description="Helical" evidence="6">
    <location>
        <begin position="301"/>
        <end position="319"/>
    </location>
</feature>
<feature type="transmembrane region" description="Helical" evidence="6">
    <location>
        <begin position="325"/>
        <end position="344"/>
    </location>
</feature>
<comment type="caution">
    <text evidence="9">The sequence shown here is derived from an EMBL/GenBank/DDBJ whole genome shotgun (WGS) entry which is preliminary data.</text>
</comment>
<evidence type="ECO:0000313" key="8">
    <source>
        <dbReference type="EMBL" id="GIE45687.1"/>
    </source>
</evidence>
<dbReference type="RefSeq" id="WP_229807219.1">
    <property type="nucleotide sequence ID" value="NZ_BOMP01000170.1"/>
</dbReference>
<feature type="transmembrane region" description="Helical" evidence="6">
    <location>
        <begin position="267"/>
        <end position="294"/>
    </location>
</feature>
<evidence type="ECO:0000313" key="11">
    <source>
        <dbReference type="Proteomes" id="UP000631312"/>
    </source>
</evidence>
<dbReference type="PROSITE" id="PS50850">
    <property type="entry name" value="MFS"/>
    <property type="match status" value="1"/>
</dbReference>
<evidence type="ECO:0000256" key="5">
    <source>
        <dbReference type="ARBA" id="ARBA00023136"/>
    </source>
</evidence>
<sequence>MTDQAVRVVVTPEPSPAPADTGRAWRGLAVVLGSQACALSANRMLLIAIPWLLLTSTGDPAKAGLVTLCQALPYVIVQVVVGPLIDRLGARRISVAGDAISAVAMILLAATPGPPLLMVMLCMACVGAADGPAVAAKHTLLPGATEDAGQPIERGTGMATVIERAATSAGPLASGVLVAAFGARTLWAVAVLFAAAALIGATGQRVAGRSRAARPDGYLRQLRDGAGFLHRDRSLRAIVLMYVVTNFLDQAFLTVLLPVWAHGHGHGVAFVGLLSGVFGACAVFTAAIAAWIGARFPRRTVFLVAIIVAGVSRYVVLAADAPPTVVLLVFAAAGLGSGAACPIVEAVEAERVPDHMRGRVRTLIVAWAWAGIPFGGLAGAAMLTAGLATALWACGAVYLAAVVHPGLRVTWRR</sequence>
<reference evidence="8 11" key="2">
    <citation type="submission" date="2021-01" db="EMBL/GenBank/DDBJ databases">
        <title>Whole genome shotgun sequence of Actinoplanes lobatus NBRC 12513.</title>
        <authorList>
            <person name="Komaki H."/>
            <person name="Tamura T."/>
        </authorList>
    </citation>
    <scope>NUCLEOTIDE SEQUENCE [LARGE SCALE GENOMIC DNA]</scope>
    <source>
        <strain evidence="8 11">NBRC 12513</strain>
    </source>
</reference>
<evidence type="ECO:0000256" key="4">
    <source>
        <dbReference type="ARBA" id="ARBA00022989"/>
    </source>
</evidence>
<dbReference type="InterPro" id="IPR036259">
    <property type="entry name" value="MFS_trans_sf"/>
</dbReference>
<name>A0A7W7MI14_9ACTN</name>
<evidence type="ECO:0000313" key="9">
    <source>
        <dbReference type="EMBL" id="MBB4751039.1"/>
    </source>
</evidence>
<feature type="transmembrane region" description="Helical" evidence="6">
    <location>
        <begin position="389"/>
        <end position="407"/>
    </location>
</feature>
<feature type="transmembrane region" description="Helical" evidence="6">
    <location>
        <begin position="65"/>
        <end position="85"/>
    </location>
</feature>
<dbReference type="InterPro" id="IPR020846">
    <property type="entry name" value="MFS_dom"/>
</dbReference>
<dbReference type="EMBL" id="JACHNC010000001">
    <property type="protein sequence ID" value="MBB4751039.1"/>
    <property type="molecule type" value="Genomic_DNA"/>
</dbReference>
<evidence type="ECO:0000259" key="7">
    <source>
        <dbReference type="PROSITE" id="PS50850"/>
    </source>
</evidence>
<evidence type="ECO:0000313" key="10">
    <source>
        <dbReference type="Proteomes" id="UP000590511"/>
    </source>
</evidence>
<dbReference type="GO" id="GO:0022857">
    <property type="term" value="F:transmembrane transporter activity"/>
    <property type="evidence" value="ECO:0007669"/>
    <property type="project" value="InterPro"/>
</dbReference>
<evidence type="ECO:0000256" key="2">
    <source>
        <dbReference type="ARBA" id="ARBA00022475"/>
    </source>
</evidence>
<protein>
    <submittedName>
        <fullName evidence="8">Drug antiporter protein</fullName>
    </submittedName>
    <submittedName>
        <fullName evidence="9">MFS family permease</fullName>
    </submittedName>
</protein>
<evidence type="ECO:0000256" key="1">
    <source>
        <dbReference type="ARBA" id="ARBA00004651"/>
    </source>
</evidence>
<evidence type="ECO:0000256" key="3">
    <source>
        <dbReference type="ARBA" id="ARBA00022692"/>
    </source>
</evidence>
<dbReference type="InterPro" id="IPR011701">
    <property type="entry name" value="MFS"/>
</dbReference>
<dbReference type="CDD" id="cd06173">
    <property type="entry name" value="MFS_MefA_like"/>
    <property type="match status" value="1"/>
</dbReference>
<dbReference type="Proteomes" id="UP000631312">
    <property type="component" value="Unassembled WGS sequence"/>
</dbReference>
<keyword evidence="3 6" id="KW-0812">Transmembrane</keyword>
<dbReference type="GO" id="GO:0005886">
    <property type="term" value="C:plasma membrane"/>
    <property type="evidence" value="ECO:0007669"/>
    <property type="project" value="UniProtKB-SubCell"/>
</dbReference>
<dbReference type="Pfam" id="PF07690">
    <property type="entry name" value="MFS_1"/>
    <property type="match status" value="2"/>
</dbReference>
<feature type="domain" description="Major facilitator superfamily (MFS) profile" evidence="7">
    <location>
        <begin position="235"/>
        <end position="413"/>
    </location>
</feature>